<dbReference type="RefSeq" id="WP_110785229.1">
    <property type="nucleotide sequence ID" value="NZ_QKQS01000010.1"/>
</dbReference>
<dbReference type="AlphaFoldDB" id="A0A323UMN0"/>
<evidence type="ECO:0000313" key="3">
    <source>
        <dbReference type="Proteomes" id="UP000248134"/>
    </source>
</evidence>
<dbReference type="Proteomes" id="UP000248134">
    <property type="component" value="Unassembled WGS sequence"/>
</dbReference>
<dbReference type="Gene3D" id="3.10.620.30">
    <property type="match status" value="1"/>
</dbReference>
<reference evidence="2 3" key="1">
    <citation type="submission" date="2018-06" db="EMBL/GenBank/DDBJ databases">
        <title>Draft Whole-Genome Sequence of the purple photosynthetic bacterium Rhodospeudomonas palustris XCP.</title>
        <authorList>
            <person name="Rayyan A."/>
            <person name="Meyer T.E."/>
            <person name="Kyndt J.A."/>
        </authorList>
    </citation>
    <scope>NUCLEOTIDE SEQUENCE [LARGE SCALE GENOMIC DNA]</scope>
    <source>
        <strain evidence="2 3">XCP</strain>
    </source>
</reference>
<dbReference type="Pfam" id="PF06035">
    <property type="entry name" value="Peptidase_C93"/>
    <property type="match status" value="1"/>
</dbReference>
<dbReference type="PANTHER" id="PTHR39327:SF1">
    <property type="entry name" value="BLR5470 PROTEIN"/>
    <property type="match status" value="1"/>
</dbReference>
<keyword evidence="1" id="KW-0732">Signal</keyword>
<gene>
    <name evidence="2" type="ORF">DNX69_06440</name>
</gene>
<dbReference type="EMBL" id="QKQS01000010">
    <property type="protein sequence ID" value="PZA12860.1"/>
    <property type="molecule type" value="Genomic_DNA"/>
</dbReference>
<organism evidence="2 3">
    <name type="scientific">Rhodopseudomonas palustris</name>
    <dbReference type="NCBI Taxonomy" id="1076"/>
    <lineage>
        <taxon>Bacteria</taxon>
        <taxon>Pseudomonadati</taxon>
        <taxon>Pseudomonadota</taxon>
        <taxon>Alphaproteobacteria</taxon>
        <taxon>Hyphomicrobiales</taxon>
        <taxon>Nitrobacteraceae</taxon>
        <taxon>Rhodopseudomonas</taxon>
    </lineage>
</organism>
<accession>A0A323UMN0</accession>
<comment type="caution">
    <text evidence="2">The sequence shown here is derived from an EMBL/GenBank/DDBJ whole genome shotgun (WGS) entry which is preliminary data.</text>
</comment>
<sequence>MLGKLLHSTLSLVATVAFVSPSAARPATTASGAIQTLSEAAPALAPFQHVRFCMRYPHDCSSDLEQADRVELSPSTVKLLEATNRNVNAQIAPIQKTYGADLKVGWTIGPKAGDCNDYAVTKRHRLIESGLPARALRLSVVRTPDRIGHLVLLVSTTDGDLVLDNLTPTIRTWQNSDYEWIKVQSSTDARLWFDVGRKVAEPANLNSRALAQLAAQKTAK</sequence>
<evidence type="ECO:0000256" key="1">
    <source>
        <dbReference type="SAM" id="SignalP"/>
    </source>
</evidence>
<dbReference type="OrthoDB" id="7206808at2"/>
<dbReference type="PANTHER" id="PTHR39327">
    <property type="match status" value="1"/>
</dbReference>
<proteinExistence type="predicted"/>
<feature type="signal peptide" evidence="1">
    <location>
        <begin position="1"/>
        <end position="19"/>
    </location>
</feature>
<feature type="chain" id="PRO_5016337047" evidence="1">
    <location>
        <begin position="20"/>
        <end position="220"/>
    </location>
</feature>
<evidence type="ECO:0000313" key="2">
    <source>
        <dbReference type="EMBL" id="PZA12860.1"/>
    </source>
</evidence>
<name>A0A323UMN0_RHOPL</name>
<dbReference type="InterPro" id="IPR010319">
    <property type="entry name" value="Transglutaminase-like_Cys_pept"/>
</dbReference>
<protein>
    <submittedName>
        <fullName evidence="2">Transglutaminase</fullName>
    </submittedName>
</protein>